<dbReference type="Proteomes" id="UP000595847">
    <property type="component" value="Chromosome"/>
</dbReference>
<dbReference type="AlphaFoldDB" id="A0A7T5EHL4"/>
<dbReference type="InterPro" id="IPR046350">
    <property type="entry name" value="Cystatin_sf"/>
</dbReference>
<sequence>MYWRIIAGVFAILLVVGLSSAYHLGSTVVGKQKDFESQVRQWVQERTTIAQIATIDEYRGKESYAVVTGVNKAGTPVIVWMTADTIAFDTMERMVTRESVEAAVKKGFPQGEIYRIVAGIDGEKRFWEVTVRDEEGRFHYLHYDLYTGALLTSYVIHS</sequence>
<evidence type="ECO:0000313" key="4">
    <source>
        <dbReference type="Proteomes" id="UP000595847"/>
    </source>
</evidence>
<protein>
    <submittedName>
        <fullName evidence="2">DUF5590 domain-containing protein</fullName>
    </submittedName>
</protein>
<evidence type="ECO:0000313" key="5">
    <source>
        <dbReference type="Proteomes" id="UP000677234"/>
    </source>
</evidence>
<dbReference type="InterPro" id="IPR041401">
    <property type="entry name" value="TseB-like_dom"/>
</dbReference>
<dbReference type="Pfam" id="PF17881">
    <property type="entry name" value="TseB"/>
    <property type="match status" value="1"/>
</dbReference>
<organism evidence="2 4">
    <name type="scientific">Brevibacillus composti</name>
    <dbReference type="NCBI Taxonomy" id="2796470"/>
    <lineage>
        <taxon>Bacteria</taxon>
        <taxon>Bacillati</taxon>
        <taxon>Bacillota</taxon>
        <taxon>Bacilli</taxon>
        <taxon>Bacillales</taxon>
        <taxon>Paenibacillaceae</taxon>
        <taxon>Brevibacillus</taxon>
    </lineage>
</organism>
<dbReference type="RefSeq" id="WP_198826349.1">
    <property type="nucleotide sequence ID" value="NZ_CP066308.1"/>
</dbReference>
<keyword evidence="5" id="KW-1185">Reference proteome</keyword>
<dbReference type="KEGG" id="bcop:JD108_12190"/>
<dbReference type="Proteomes" id="UP000677234">
    <property type="component" value="Chromosome"/>
</dbReference>
<evidence type="ECO:0000259" key="1">
    <source>
        <dbReference type="Pfam" id="PF17881"/>
    </source>
</evidence>
<reference evidence="2 4" key="1">
    <citation type="submission" date="2020-12" db="EMBL/GenBank/DDBJ databases">
        <title>strain FJAT-54423T represents a novel species of the genus Brevibacillus.</title>
        <authorList>
            <person name="Tang R."/>
        </authorList>
    </citation>
    <scope>NUCLEOTIDE SEQUENCE [LARGE SCALE GENOMIC DNA]</scope>
    <source>
        <strain evidence="2 4">FJAT-54423</strain>
    </source>
</reference>
<dbReference type="EMBL" id="CP066308">
    <property type="protein sequence ID" value="QQE72716.1"/>
    <property type="molecule type" value="Genomic_DNA"/>
</dbReference>
<reference evidence="3" key="2">
    <citation type="submission" date="2021-04" db="EMBL/GenBank/DDBJ databases">
        <title>Brevibacillus composti FJAT-54423, complete genome.</title>
        <authorList>
            <person name="Tang R."/>
        </authorList>
    </citation>
    <scope>NUCLEOTIDE SEQUENCE</scope>
    <source>
        <strain evidence="3">FJAT-54424</strain>
    </source>
</reference>
<feature type="domain" description="Cell wall elongation regulator TseB-like" evidence="1">
    <location>
        <begin position="43"/>
        <end position="81"/>
    </location>
</feature>
<dbReference type="EMBL" id="CP073708">
    <property type="protein sequence ID" value="QUO39794.1"/>
    <property type="molecule type" value="Genomic_DNA"/>
</dbReference>
<proteinExistence type="predicted"/>
<name>A0A7T5EHL4_9BACL</name>
<evidence type="ECO:0000313" key="2">
    <source>
        <dbReference type="EMBL" id="QQE72716.1"/>
    </source>
</evidence>
<dbReference type="SUPFAM" id="SSF54403">
    <property type="entry name" value="Cystatin/monellin"/>
    <property type="match status" value="2"/>
</dbReference>
<gene>
    <name evidence="2" type="ORF">JD108_12190</name>
    <name evidence="3" type="ORF">KDJ56_12135</name>
</gene>
<evidence type="ECO:0000313" key="3">
    <source>
        <dbReference type="EMBL" id="QUO39794.1"/>
    </source>
</evidence>
<accession>A0A7T5EHL4</accession>
<dbReference type="Gene3D" id="3.10.450.40">
    <property type="match status" value="2"/>
</dbReference>